<dbReference type="Proteomes" id="UP000005444">
    <property type="component" value="Chromosome"/>
</dbReference>
<keyword evidence="8" id="KW-0479">Metal-binding</keyword>
<comment type="pathway">
    <text evidence="3">Cofactor biosynthesis; tetrahydrofolate biosynthesis; 7,8-dihydrofolate from 2-amino-4-hydroxy-6-hydroxymethyl-7,8-dihydropteridine diphosphate and 4-aminobenzoate: step 1/2.</text>
</comment>
<dbReference type="GO" id="GO:0046654">
    <property type="term" value="P:tetrahydrofolate biosynthetic process"/>
    <property type="evidence" value="ECO:0007669"/>
    <property type="project" value="UniProtKB-UniPathway"/>
</dbReference>
<dbReference type="InterPro" id="IPR045031">
    <property type="entry name" value="DHP_synth-like"/>
</dbReference>
<dbReference type="GO" id="GO:0004156">
    <property type="term" value="F:dihydropteroate synthase activity"/>
    <property type="evidence" value="ECO:0007669"/>
    <property type="project" value="UniProtKB-EC"/>
</dbReference>
<dbReference type="GO" id="GO:0005829">
    <property type="term" value="C:cytosol"/>
    <property type="evidence" value="ECO:0007669"/>
    <property type="project" value="TreeGrafter"/>
</dbReference>
<proteinExistence type="inferred from homology"/>
<name>G8PDL2_PEDCP</name>
<evidence type="ECO:0000256" key="2">
    <source>
        <dbReference type="ARBA" id="ARBA00001946"/>
    </source>
</evidence>
<dbReference type="UniPathway" id="UPA00077">
    <property type="reaction ID" value="UER00156"/>
</dbReference>
<protein>
    <recommendedName>
        <fullName evidence="6">Dihydropteroate synthase</fullName>
        <ecNumber evidence="5">2.5.1.15</ecNumber>
    </recommendedName>
    <alternativeName>
        <fullName evidence="11">Dihydropteroate pyrophosphorylase</fullName>
    </alternativeName>
</protein>
<evidence type="ECO:0000256" key="3">
    <source>
        <dbReference type="ARBA" id="ARBA00004763"/>
    </source>
</evidence>
<evidence type="ECO:0000256" key="4">
    <source>
        <dbReference type="ARBA" id="ARBA00009503"/>
    </source>
</evidence>
<gene>
    <name evidence="13" type="primary">folP</name>
    <name evidence="13" type="ordered locus">PECL_1083</name>
</gene>
<dbReference type="STRING" id="701521.PECL_1083"/>
<dbReference type="GO" id="GO:0046872">
    <property type="term" value="F:metal ion binding"/>
    <property type="evidence" value="ECO:0007669"/>
    <property type="project" value="UniProtKB-KW"/>
</dbReference>
<dbReference type="PANTHER" id="PTHR20941">
    <property type="entry name" value="FOLATE SYNTHESIS PROTEINS"/>
    <property type="match status" value="1"/>
</dbReference>
<evidence type="ECO:0000313" key="13">
    <source>
        <dbReference type="EMBL" id="AEV95347.1"/>
    </source>
</evidence>
<dbReference type="InterPro" id="IPR006390">
    <property type="entry name" value="DHP_synth_dom"/>
</dbReference>
<dbReference type="GO" id="GO:0046656">
    <property type="term" value="P:folic acid biosynthetic process"/>
    <property type="evidence" value="ECO:0007669"/>
    <property type="project" value="UniProtKB-KW"/>
</dbReference>
<evidence type="ECO:0000256" key="8">
    <source>
        <dbReference type="ARBA" id="ARBA00022723"/>
    </source>
</evidence>
<dbReference type="EMBL" id="CP003137">
    <property type="protein sequence ID" value="AEV95347.1"/>
    <property type="molecule type" value="Genomic_DNA"/>
</dbReference>
<comment type="similarity">
    <text evidence="4">Belongs to the DHPS family.</text>
</comment>
<dbReference type="InterPro" id="IPR011005">
    <property type="entry name" value="Dihydropteroate_synth-like_sf"/>
</dbReference>
<dbReference type="AlphaFoldDB" id="G8PDL2"/>
<dbReference type="eggNOG" id="COG0294">
    <property type="taxonomic scope" value="Bacteria"/>
</dbReference>
<evidence type="ECO:0000256" key="11">
    <source>
        <dbReference type="ARBA" id="ARBA00030193"/>
    </source>
</evidence>
<evidence type="ECO:0000256" key="10">
    <source>
        <dbReference type="ARBA" id="ARBA00022909"/>
    </source>
</evidence>
<comment type="catalytic activity">
    <reaction evidence="1">
        <text>(7,8-dihydropterin-6-yl)methyl diphosphate + 4-aminobenzoate = 7,8-dihydropteroate + diphosphate</text>
        <dbReference type="Rhea" id="RHEA:19949"/>
        <dbReference type="ChEBI" id="CHEBI:17836"/>
        <dbReference type="ChEBI" id="CHEBI:17839"/>
        <dbReference type="ChEBI" id="CHEBI:33019"/>
        <dbReference type="ChEBI" id="CHEBI:72950"/>
        <dbReference type="EC" id="2.5.1.15"/>
    </reaction>
</comment>
<reference evidence="13 14" key="1">
    <citation type="journal article" date="2012" name="J. Bacteriol.">
        <title>Complete Genome Sequence of the Beer Spoilage Organism Pediococcus claussenii ATCC BAA-344T.</title>
        <authorList>
            <person name="Pittet V."/>
            <person name="Abegunde T."/>
            <person name="Marfleet T."/>
            <person name="Haakensen M."/>
            <person name="Morrow K."/>
            <person name="Jayaprakash T."/>
            <person name="Schroeder K."/>
            <person name="Trost B."/>
            <person name="Byrns S."/>
            <person name="Bergsveinson J."/>
            <person name="Kusalik A."/>
            <person name="Ziola B."/>
        </authorList>
    </citation>
    <scope>NUCLEOTIDE SEQUENCE [LARGE SCALE GENOMIC DNA]</scope>
    <source>
        <strain evidence="13 14">ATCC BAA-344</strain>
    </source>
</reference>
<dbReference type="KEGG" id="pce:PECL_1083"/>
<evidence type="ECO:0000256" key="6">
    <source>
        <dbReference type="ARBA" id="ARBA00016919"/>
    </source>
</evidence>
<evidence type="ECO:0000256" key="7">
    <source>
        <dbReference type="ARBA" id="ARBA00022679"/>
    </source>
</evidence>
<dbReference type="PROSITE" id="PS50972">
    <property type="entry name" value="PTERIN_BINDING"/>
    <property type="match status" value="1"/>
</dbReference>
<comment type="cofactor">
    <cofactor evidence="2">
        <name>Mg(2+)</name>
        <dbReference type="ChEBI" id="CHEBI:18420"/>
    </cofactor>
</comment>
<dbReference type="RefSeq" id="WP_014215544.1">
    <property type="nucleotide sequence ID" value="NC_016605.1"/>
</dbReference>
<dbReference type="SUPFAM" id="SSF51717">
    <property type="entry name" value="Dihydropteroate synthetase-like"/>
    <property type="match status" value="1"/>
</dbReference>
<dbReference type="PANTHER" id="PTHR20941:SF1">
    <property type="entry name" value="FOLIC ACID SYNTHESIS PROTEIN FOL1"/>
    <property type="match status" value="1"/>
</dbReference>
<dbReference type="PATRIC" id="fig|701521.8.peg.1026"/>
<organism evidence="13 14">
    <name type="scientific">Pediococcus claussenii (strain ATCC BAA-344 / DSM 14800 / JCM 18046 / KCTC 3811 / LMG 21948 / P06)</name>
    <dbReference type="NCBI Taxonomy" id="701521"/>
    <lineage>
        <taxon>Bacteria</taxon>
        <taxon>Bacillati</taxon>
        <taxon>Bacillota</taxon>
        <taxon>Bacilli</taxon>
        <taxon>Lactobacillales</taxon>
        <taxon>Lactobacillaceae</taxon>
        <taxon>Pediococcus</taxon>
    </lineage>
</organism>
<keyword evidence="10" id="KW-0289">Folate biosynthesis</keyword>
<dbReference type="Pfam" id="PF00809">
    <property type="entry name" value="Pterin_bind"/>
    <property type="match status" value="1"/>
</dbReference>
<dbReference type="HOGENOM" id="CLU_008023_1_2_9"/>
<evidence type="ECO:0000256" key="5">
    <source>
        <dbReference type="ARBA" id="ARBA00012458"/>
    </source>
</evidence>
<keyword evidence="7" id="KW-0808">Transferase</keyword>
<evidence type="ECO:0000259" key="12">
    <source>
        <dbReference type="PROSITE" id="PS50972"/>
    </source>
</evidence>
<keyword evidence="9" id="KW-0460">Magnesium</keyword>
<evidence type="ECO:0000256" key="9">
    <source>
        <dbReference type="ARBA" id="ARBA00022842"/>
    </source>
</evidence>
<sequence length="363" mass="41216">MKFTEINLESKIAQNIFKSNQLVLIKVEDIGHDEENKLRVLISKFDSVFEEKQFALPIAALQIFSKKLFETFTTDAGFQNIIKEHQVVWKYGRFTRETQFNPLVYGVLNTSPDSFYDGGRYTDMQSVISRVEKMIEAGVDIIEVGGQTTKPGFKEISPETEIERTVPYLKEIKGRFPGVALAIDTYKFPVMKAAIDYVDIINDVNGFTDDSRKLDLLAASSVGLLSMHSNRSNDYDNLTDEVHAFFEGNLKEISEAGIDQERIALDQGIGYATVADGYQDYAMMRNINQLLDFKRPIIIAISRKGFGKKLFGLEREDRLAVTLVAESSMFLSGGRILRVHDIEETVQLIKMLKTIQIGYWFKP</sequence>
<dbReference type="InterPro" id="IPR000489">
    <property type="entry name" value="Pterin-binding_dom"/>
</dbReference>
<dbReference type="EC" id="2.5.1.15" evidence="5"/>
<evidence type="ECO:0000313" key="14">
    <source>
        <dbReference type="Proteomes" id="UP000005444"/>
    </source>
</evidence>
<dbReference type="NCBIfam" id="TIGR01496">
    <property type="entry name" value="DHPS"/>
    <property type="match status" value="1"/>
</dbReference>
<keyword evidence="14" id="KW-1185">Reference proteome</keyword>
<feature type="domain" description="Pterin-binding" evidence="12">
    <location>
        <begin position="102"/>
        <end position="350"/>
    </location>
</feature>
<accession>G8PDL2</accession>
<evidence type="ECO:0000256" key="1">
    <source>
        <dbReference type="ARBA" id="ARBA00000012"/>
    </source>
</evidence>
<dbReference type="Gene3D" id="3.20.20.20">
    <property type="entry name" value="Dihydropteroate synthase-like"/>
    <property type="match status" value="1"/>
</dbReference>